<proteinExistence type="predicted"/>
<evidence type="ECO:0000313" key="1">
    <source>
        <dbReference type="EMBL" id="EKC35966.1"/>
    </source>
</evidence>
<dbReference type="InParanoid" id="K1RNI7"/>
<organism evidence="1">
    <name type="scientific">Magallana gigas</name>
    <name type="common">Pacific oyster</name>
    <name type="synonym">Crassostrea gigas</name>
    <dbReference type="NCBI Taxonomy" id="29159"/>
    <lineage>
        <taxon>Eukaryota</taxon>
        <taxon>Metazoa</taxon>
        <taxon>Spiralia</taxon>
        <taxon>Lophotrochozoa</taxon>
        <taxon>Mollusca</taxon>
        <taxon>Bivalvia</taxon>
        <taxon>Autobranchia</taxon>
        <taxon>Pteriomorphia</taxon>
        <taxon>Ostreida</taxon>
        <taxon>Ostreoidea</taxon>
        <taxon>Ostreidae</taxon>
        <taxon>Magallana</taxon>
    </lineage>
</organism>
<dbReference type="AlphaFoldDB" id="K1RNI7"/>
<reference evidence="1" key="1">
    <citation type="journal article" date="2012" name="Nature">
        <title>The oyster genome reveals stress adaptation and complexity of shell formation.</title>
        <authorList>
            <person name="Zhang G."/>
            <person name="Fang X."/>
            <person name="Guo X."/>
            <person name="Li L."/>
            <person name="Luo R."/>
            <person name="Xu F."/>
            <person name="Yang P."/>
            <person name="Zhang L."/>
            <person name="Wang X."/>
            <person name="Qi H."/>
            <person name="Xiong Z."/>
            <person name="Que H."/>
            <person name="Xie Y."/>
            <person name="Holland P.W."/>
            <person name="Paps J."/>
            <person name="Zhu Y."/>
            <person name="Wu F."/>
            <person name="Chen Y."/>
            <person name="Wang J."/>
            <person name="Peng C."/>
            <person name="Meng J."/>
            <person name="Yang L."/>
            <person name="Liu J."/>
            <person name="Wen B."/>
            <person name="Zhang N."/>
            <person name="Huang Z."/>
            <person name="Zhu Q."/>
            <person name="Feng Y."/>
            <person name="Mount A."/>
            <person name="Hedgecock D."/>
            <person name="Xu Z."/>
            <person name="Liu Y."/>
            <person name="Domazet-Loso T."/>
            <person name="Du Y."/>
            <person name="Sun X."/>
            <person name="Zhang S."/>
            <person name="Liu B."/>
            <person name="Cheng P."/>
            <person name="Jiang X."/>
            <person name="Li J."/>
            <person name="Fan D."/>
            <person name="Wang W."/>
            <person name="Fu W."/>
            <person name="Wang T."/>
            <person name="Wang B."/>
            <person name="Zhang J."/>
            <person name="Peng Z."/>
            <person name="Li Y."/>
            <person name="Li N."/>
            <person name="Wang J."/>
            <person name="Chen M."/>
            <person name="He Y."/>
            <person name="Tan F."/>
            <person name="Song X."/>
            <person name="Zheng Q."/>
            <person name="Huang R."/>
            <person name="Yang H."/>
            <person name="Du X."/>
            <person name="Chen L."/>
            <person name="Yang M."/>
            <person name="Gaffney P.M."/>
            <person name="Wang S."/>
            <person name="Luo L."/>
            <person name="She Z."/>
            <person name="Ming Y."/>
            <person name="Huang W."/>
            <person name="Zhang S."/>
            <person name="Huang B."/>
            <person name="Zhang Y."/>
            <person name="Qu T."/>
            <person name="Ni P."/>
            <person name="Miao G."/>
            <person name="Wang J."/>
            <person name="Wang Q."/>
            <person name="Steinberg C.E."/>
            <person name="Wang H."/>
            <person name="Li N."/>
            <person name="Qian L."/>
            <person name="Zhang G."/>
            <person name="Li Y."/>
            <person name="Yang H."/>
            <person name="Liu X."/>
            <person name="Wang J."/>
            <person name="Yin Y."/>
            <person name="Wang J."/>
        </authorList>
    </citation>
    <scope>NUCLEOTIDE SEQUENCE [LARGE SCALE GENOMIC DNA]</scope>
    <source>
        <strain evidence="1">05x7-T-G4-1.051#20</strain>
    </source>
</reference>
<dbReference type="HOGENOM" id="CLU_2690259_0_0_1"/>
<accession>K1RNI7</accession>
<protein>
    <submittedName>
        <fullName evidence="1">Uncharacterized protein</fullName>
    </submittedName>
</protein>
<name>K1RNI7_MAGGI</name>
<sequence>MFLRATYHCQNKHDDGSRCYGFAGSGTARPGQVDEPFLNQMKHGLVWVLRETWDVNELSHNNIKGILISLFGDF</sequence>
<gene>
    <name evidence="1" type="ORF">CGI_10027524</name>
</gene>
<dbReference type="EMBL" id="JH816729">
    <property type="protein sequence ID" value="EKC35966.1"/>
    <property type="molecule type" value="Genomic_DNA"/>
</dbReference>